<comment type="subunit">
    <text evidence="4">Homooctamer; tetramer of dimers.</text>
</comment>
<feature type="binding site" evidence="4">
    <location>
        <position position="45"/>
    </location>
    <ligand>
        <name>1-deoxy-D-xylulose 5-phosphate</name>
        <dbReference type="ChEBI" id="CHEBI:57792"/>
    </ligand>
</feature>
<comment type="pathway">
    <text evidence="4">Cofactor biosynthesis; pyridoxine 5'-phosphate biosynthesis; pyridoxine 5'-phosphate from D-erythrose 4-phosphate: step 5/5.</text>
</comment>
<keyword evidence="1 4" id="KW-0963">Cytoplasm</keyword>
<feature type="site" description="Transition state stabilizer" evidence="4">
    <location>
        <position position="151"/>
    </location>
</feature>
<dbReference type="NCBIfam" id="TIGR00559">
    <property type="entry name" value="pdxJ"/>
    <property type="match status" value="1"/>
</dbReference>
<feature type="active site" description="Proton acceptor" evidence="4">
    <location>
        <position position="43"/>
    </location>
</feature>
<dbReference type="EC" id="2.6.99.2" evidence="4 5"/>
<proteinExistence type="inferred from homology"/>
<sequence>MMRLGVNIDHIATLREARQGMEPEPAFAALIAENNGADSIVAHLREDRRHIKENDLYILKAIVRSRLNLEMSISPEIVKIACKVKPDQATLVPERRQELTTEGGLDVADNFIGVKKAVDKLETAGIEVSLFIDPIKLQIKSAKRTGAKMVELHTGSYANAVNKKQENKYLVGLKSAVAFAKSIGLTVFAGHGLNYNNVSKIAKIGGIEELNIGHSIISRAVFVGLGKAVKEMKTLING</sequence>
<dbReference type="InterPro" id="IPR004569">
    <property type="entry name" value="PyrdxlP_synth_PdxJ"/>
</dbReference>
<feature type="binding site" evidence="4">
    <location>
        <position position="7"/>
    </location>
    <ligand>
        <name>3-amino-2-oxopropyl phosphate</name>
        <dbReference type="ChEBI" id="CHEBI:57279"/>
    </ligand>
</feature>
<dbReference type="Gene3D" id="3.20.20.70">
    <property type="entry name" value="Aldolase class I"/>
    <property type="match status" value="1"/>
</dbReference>
<dbReference type="PANTHER" id="PTHR30456:SF0">
    <property type="entry name" value="PYRIDOXINE 5'-PHOSPHATE SYNTHASE"/>
    <property type="match status" value="1"/>
</dbReference>
<feature type="binding site" evidence="4">
    <location>
        <position position="50"/>
    </location>
    <ligand>
        <name>1-deoxy-D-xylulose 5-phosphate</name>
        <dbReference type="ChEBI" id="CHEBI:57792"/>
    </ligand>
</feature>
<feature type="binding site" evidence="4">
    <location>
        <position position="18"/>
    </location>
    <ligand>
        <name>3-amino-2-oxopropyl phosphate</name>
        <dbReference type="ChEBI" id="CHEBI:57279"/>
    </ligand>
</feature>
<dbReference type="AlphaFoldDB" id="A0A2G9YKZ1"/>
<gene>
    <name evidence="4" type="primary">pdxJ</name>
    <name evidence="6" type="ORF">COX41_00845</name>
</gene>
<feature type="binding site" evidence="4">
    <location>
        <position position="192"/>
    </location>
    <ligand>
        <name>3-amino-2-oxopropyl phosphate</name>
        <dbReference type="ChEBI" id="CHEBI:57279"/>
    </ligand>
</feature>
<dbReference type="HAMAP" id="MF_00279">
    <property type="entry name" value="PdxJ"/>
    <property type="match status" value="1"/>
</dbReference>
<organism evidence="6 7">
    <name type="scientific">Candidatus Sherwoodlollariibacterium unditelluris</name>
    <dbReference type="NCBI Taxonomy" id="1974757"/>
    <lineage>
        <taxon>Bacteria</taxon>
        <taxon>Pseudomonadati</taxon>
        <taxon>Candidatus Omnitrophota</taxon>
        <taxon>Candidatus Sherwoodlollariibacterium</taxon>
    </lineage>
</organism>
<comment type="function">
    <text evidence="4">Catalyzes the complicated ring closure reaction between the two acyclic compounds 1-deoxy-D-xylulose-5-phosphate (DXP) and 3-amino-2-oxopropyl phosphate (1-amino-acetone-3-phosphate or AAP) to form pyridoxine 5'-phosphate (PNP) and inorganic phosphate.</text>
</comment>
<evidence type="ECO:0000313" key="6">
    <source>
        <dbReference type="EMBL" id="PIP19812.1"/>
    </source>
</evidence>
<dbReference type="UniPathway" id="UPA00244">
    <property type="reaction ID" value="UER00313"/>
</dbReference>
<evidence type="ECO:0000256" key="2">
    <source>
        <dbReference type="ARBA" id="ARBA00022679"/>
    </source>
</evidence>
<feature type="active site" description="Proton donor" evidence="4">
    <location>
        <position position="191"/>
    </location>
</feature>
<comment type="subcellular location">
    <subcellularLocation>
        <location evidence="4">Cytoplasm</location>
    </subcellularLocation>
</comment>
<feature type="active site" description="Proton acceptor" evidence="4">
    <location>
        <position position="70"/>
    </location>
</feature>
<dbReference type="InterPro" id="IPR013785">
    <property type="entry name" value="Aldolase_TIM"/>
</dbReference>
<dbReference type="GO" id="GO:0008615">
    <property type="term" value="P:pyridoxine biosynthetic process"/>
    <property type="evidence" value="ECO:0007669"/>
    <property type="project" value="UniProtKB-UniRule"/>
</dbReference>
<dbReference type="GO" id="GO:0005829">
    <property type="term" value="C:cytosol"/>
    <property type="evidence" value="ECO:0007669"/>
    <property type="project" value="TreeGrafter"/>
</dbReference>
<name>A0A2G9YKZ1_9BACT</name>
<dbReference type="Pfam" id="PF03740">
    <property type="entry name" value="PdxJ"/>
    <property type="match status" value="1"/>
</dbReference>
<evidence type="ECO:0000313" key="7">
    <source>
        <dbReference type="Proteomes" id="UP000231292"/>
    </source>
</evidence>
<dbReference type="PANTHER" id="PTHR30456">
    <property type="entry name" value="PYRIDOXINE 5'-PHOSPHATE SYNTHASE"/>
    <property type="match status" value="1"/>
</dbReference>
<dbReference type="GO" id="GO:0033856">
    <property type="term" value="F:pyridoxine 5'-phosphate synthase activity"/>
    <property type="evidence" value="ECO:0007669"/>
    <property type="project" value="UniProtKB-UniRule"/>
</dbReference>
<dbReference type="SUPFAM" id="SSF63892">
    <property type="entry name" value="Pyridoxine 5'-phosphate synthase"/>
    <property type="match status" value="1"/>
</dbReference>
<evidence type="ECO:0000256" key="3">
    <source>
        <dbReference type="ARBA" id="ARBA00023096"/>
    </source>
</evidence>
<evidence type="ECO:0000256" key="5">
    <source>
        <dbReference type="NCBIfam" id="TIGR00559"/>
    </source>
</evidence>
<comment type="catalytic activity">
    <reaction evidence="4">
        <text>3-amino-2-oxopropyl phosphate + 1-deoxy-D-xylulose 5-phosphate = pyridoxine 5'-phosphate + phosphate + 2 H2O + H(+)</text>
        <dbReference type="Rhea" id="RHEA:15265"/>
        <dbReference type="ChEBI" id="CHEBI:15377"/>
        <dbReference type="ChEBI" id="CHEBI:15378"/>
        <dbReference type="ChEBI" id="CHEBI:43474"/>
        <dbReference type="ChEBI" id="CHEBI:57279"/>
        <dbReference type="ChEBI" id="CHEBI:57792"/>
        <dbReference type="ChEBI" id="CHEBI:58589"/>
        <dbReference type="EC" id="2.6.99.2"/>
    </reaction>
</comment>
<dbReference type="Proteomes" id="UP000231292">
    <property type="component" value="Unassembled WGS sequence"/>
</dbReference>
<protein>
    <recommendedName>
        <fullName evidence="4 5">Pyridoxine 5'-phosphate synthase</fullName>
        <shortName evidence="4">PNP synthase</shortName>
        <ecNumber evidence="4 5">2.6.99.2</ecNumber>
    </recommendedName>
</protein>
<feature type="binding site" evidence="4">
    <location>
        <begin position="213"/>
        <end position="214"/>
    </location>
    <ligand>
        <name>3-amino-2-oxopropyl phosphate</name>
        <dbReference type="ChEBI" id="CHEBI:57279"/>
    </ligand>
</feature>
<comment type="similarity">
    <text evidence="4">Belongs to the PNP synthase family.</text>
</comment>
<keyword evidence="2 4" id="KW-0808">Transferase</keyword>
<keyword evidence="3 4" id="KW-0664">Pyridoxine biosynthesis</keyword>
<reference evidence="6 7" key="1">
    <citation type="submission" date="2017-09" db="EMBL/GenBank/DDBJ databases">
        <title>Depth-based differentiation of microbial function through sediment-hosted aquifers and enrichment of novel symbionts in the deep terrestrial subsurface.</title>
        <authorList>
            <person name="Probst A.J."/>
            <person name="Ladd B."/>
            <person name="Jarett J.K."/>
            <person name="Geller-Mcgrath D.E."/>
            <person name="Sieber C.M."/>
            <person name="Emerson J.B."/>
            <person name="Anantharaman K."/>
            <person name="Thomas B.C."/>
            <person name="Malmstrom R."/>
            <person name="Stieglmeier M."/>
            <person name="Klingl A."/>
            <person name="Woyke T."/>
            <person name="Ryan C.M."/>
            <person name="Banfield J.F."/>
        </authorList>
    </citation>
    <scope>NUCLEOTIDE SEQUENCE [LARGE SCALE GENOMIC DNA]</scope>
    <source>
        <strain evidence="6">CG23_combo_of_CG06-09_8_20_14_all_41_10</strain>
    </source>
</reference>
<accession>A0A2G9YKZ1</accession>
<evidence type="ECO:0000256" key="4">
    <source>
        <dbReference type="HAMAP-Rule" id="MF_00279"/>
    </source>
</evidence>
<dbReference type="CDD" id="cd00003">
    <property type="entry name" value="PNPsynthase"/>
    <property type="match status" value="1"/>
</dbReference>
<dbReference type="EMBL" id="PCRK01000015">
    <property type="protein sequence ID" value="PIP19812.1"/>
    <property type="molecule type" value="Genomic_DNA"/>
</dbReference>
<dbReference type="InterPro" id="IPR036130">
    <property type="entry name" value="Pyridoxine-5'_phos_synth"/>
</dbReference>
<feature type="binding site" evidence="4">
    <location>
        <position position="100"/>
    </location>
    <ligand>
        <name>1-deoxy-D-xylulose 5-phosphate</name>
        <dbReference type="ChEBI" id="CHEBI:57792"/>
    </ligand>
</feature>
<dbReference type="NCBIfam" id="NF003627">
    <property type="entry name" value="PRK05265.1-5"/>
    <property type="match status" value="1"/>
</dbReference>
<evidence type="ECO:0000256" key="1">
    <source>
        <dbReference type="ARBA" id="ARBA00022490"/>
    </source>
</evidence>
<dbReference type="NCBIfam" id="NF003625">
    <property type="entry name" value="PRK05265.1-3"/>
    <property type="match status" value="1"/>
</dbReference>
<feature type="binding site" evidence="4">
    <location>
        <begin position="9"/>
        <end position="10"/>
    </location>
    <ligand>
        <name>1-deoxy-D-xylulose 5-phosphate</name>
        <dbReference type="ChEBI" id="CHEBI:57792"/>
    </ligand>
</feature>
<comment type="caution">
    <text evidence="6">The sequence shown here is derived from an EMBL/GenBank/DDBJ whole genome shotgun (WGS) entry which is preliminary data.</text>
</comment>